<dbReference type="Pfam" id="PF20569">
    <property type="entry name" value="DUF6778"/>
    <property type="match status" value="1"/>
</dbReference>
<keyword evidence="2" id="KW-1185">Reference proteome</keyword>
<dbReference type="InterPro" id="IPR046705">
    <property type="entry name" value="DUF6778"/>
</dbReference>
<sequence>MRISERIGKLVDCRHRIASRAFGLTAAGGSVVRNVAVASLGLLALSACAGPSEQAFDAPISASSKSVSDWSLRDVRVTVPSSLTVSTDPNVRFPNNHIVWWEDPAGDRRAQVGKIVHDAVERGAQKMRGSRAVVLDVTVGLFHAVTPRARAVGTSSWHDITLAVAVRDARTGAVLASAKLEPDLDALHGDAAKAAEARGETQKVRISRQIAAVTQAWLVSSGAEFKTRIAPVTKAKPKRSIARVKAAPMTVPKVTESAPVLMASGGATASVTAQAVAVPVTVTLELPDAQAAACGARGAKPC</sequence>
<gene>
    <name evidence="1" type="ORF">GO499_12140</name>
</gene>
<proteinExistence type="predicted"/>
<evidence type="ECO:0000313" key="1">
    <source>
        <dbReference type="EMBL" id="QHQ35870.1"/>
    </source>
</evidence>
<dbReference type="KEGG" id="amaq:GO499_12140"/>
<dbReference type="Proteomes" id="UP000464495">
    <property type="component" value="Chromosome"/>
</dbReference>
<name>A0A6P1T248_9RHOB</name>
<dbReference type="AlphaFoldDB" id="A0A6P1T248"/>
<organism evidence="1 2">
    <name type="scientific">Algicella marina</name>
    <dbReference type="NCBI Taxonomy" id="2683284"/>
    <lineage>
        <taxon>Bacteria</taxon>
        <taxon>Pseudomonadati</taxon>
        <taxon>Pseudomonadota</taxon>
        <taxon>Alphaproteobacteria</taxon>
        <taxon>Rhodobacterales</taxon>
        <taxon>Paracoccaceae</taxon>
        <taxon>Algicella</taxon>
    </lineage>
</organism>
<dbReference type="EMBL" id="CP046620">
    <property type="protein sequence ID" value="QHQ35870.1"/>
    <property type="molecule type" value="Genomic_DNA"/>
</dbReference>
<reference evidence="1 2" key="1">
    <citation type="submission" date="2019-12" db="EMBL/GenBank/DDBJ databases">
        <title>Complete genome sequence of Algicella marina strain 9Alg 56(T) isolated from the red alga Tichocarpus crinitus.</title>
        <authorList>
            <person name="Kim S.-G."/>
            <person name="Nedashkovskaya O.I."/>
        </authorList>
    </citation>
    <scope>NUCLEOTIDE SEQUENCE [LARGE SCALE GENOMIC DNA]</scope>
    <source>
        <strain evidence="1 2">9Alg 56</strain>
    </source>
</reference>
<evidence type="ECO:0000313" key="2">
    <source>
        <dbReference type="Proteomes" id="UP000464495"/>
    </source>
</evidence>
<protein>
    <submittedName>
        <fullName evidence="1">Uncharacterized protein</fullName>
    </submittedName>
</protein>
<dbReference type="RefSeq" id="WP_161862428.1">
    <property type="nucleotide sequence ID" value="NZ_CP046620.1"/>
</dbReference>
<accession>A0A6P1T248</accession>